<reference evidence="6 7" key="1">
    <citation type="journal article" date="2003" name="Science">
        <title>Role of mobile DNA in the evolution of vancomycin-resistant Enterococcus faecalis.</title>
        <authorList>
            <person name="Paulsen I."/>
            <person name="Banerjei L."/>
            <person name="Myers G.S.A."/>
            <person name="Nelson K.E."/>
            <person name="Seshadri R."/>
            <person name="Read T.D."/>
            <person name="Fouts D.E."/>
            <person name="Eisen J.A."/>
            <person name="Gill S.R."/>
            <person name="Heidelberg J.F."/>
            <person name="Tettelin H."/>
            <person name="Dodson R.J."/>
            <person name="Umayam L."/>
            <person name="Brinkac L."/>
            <person name="Beanan M."/>
            <person name="Daugherty S."/>
            <person name="DeBoy R.T."/>
            <person name="Durkin S."/>
            <person name="Kolonay J."/>
            <person name="Madupu R."/>
            <person name="Nelson W."/>
            <person name="Vamathevan J."/>
            <person name="Tran B."/>
            <person name="Upton J."/>
            <person name="Hansen T."/>
            <person name="Shetty J."/>
            <person name="Khouri H."/>
            <person name="Utterback T."/>
            <person name="Radune D."/>
            <person name="Ketchum K.A."/>
            <person name="Dougherty B.A."/>
            <person name="Fraser C.M."/>
        </authorList>
    </citation>
    <scope>NUCLEOTIDE SEQUENCE [LARGE SCALE GENOMIC DNA]</scope>
    <source>
        <strain evidence="7">ATCC 700802 / V583</strain>
    </source>
</reference>
<dbReference type="PATRIC" id="fig|226185.45.peg.1004"/>
<evidence type="ECO:0000256" key="4">
    <source>
        <dbReference type="ARBA" id="ARBA00023172"/>
    </source>
</evidence>
<dbReference type="InterPro" id="IPR004107">
    <property type="entry name" value="Integrase_SAM-like_N"/>
</dbReference>
<dbReference type="SUPFAM" id="SSF56349">
    <property type="entry name" value="DNA breaking-rejoining enzymes"/>
    <property type="match status" value="1"/>
</dbReference>
<dbReference type="STRING" id="226185.EF_2546"/>
<keyword evidence="2" id="KW-0229">DNA integration</keyword>
<dbReference type="AlphaFoldDB" id="Q831G3"/>
<proteinExistence type="inferred from homology"/>
<comment type="similarity">
    <text evidence="1">Belongs to the 'phage' integrase family.</text>
</comment>
<dbReference type="Gene3D" id="1.10.443.10">
    <property type="entry name" value="Intergrase catalytic core"/>
    <property type="match status" value="1"/>
</dbReference>
<name>Q831G3_ENTFA</name>
<keyword evidence="4" id="KW-0233">DNA recombination</keyword>
<dbReference type="GO" id="GO:0003677">
    <property type="term" value="F:DNA binding"/>
    <property type="evidence" value="ECO:0007669"/>
    <property type="project" value="UniProtKB-KW"/>
</dbReference>
<dbReference type="Gene3D" id="1.10.150.130">
    <property type="match status" value="1"/>
</dbReference>
<dbReference type="PANTHER" id="PTHR30349">
    <property type="entry name" value="PHAGE INTEGRASE-RELATED"/>
    <property type="match status" value="1"/>
</dbReference>
<dbReference type="Pfam" id="PF14659">
    <property type="entry name" value="Phage_int_SAM_3"/>
    <property type="match status" value="1"/>
</dbReference>
<dbReference type="InterPro" id="IPR011010">
    <property type="entry name" value="DNA_brk_join_enz"/>
</dbReference>
<dbReference type="Pfam" id="PF00589">
    <property type="entry name" value="Phage_integrase"/>
    <property type="match status" value="1"/>
</dbReference>
<dbReference type="EnsemblBacteria" id="AAO82259">
    <property type="protein sequence ID" value="AAO82259"/>
    <property type="gene ID" value="EF_2546"/>
</dbReference>
<dbReference type="GO" id="GO:0015074">
    <property type="term" value="P:DNA integration"/>
    <property type="evidence" value="ECO:0007669"/>
    <property type="project" value="UniProtKB-KW"/>
</dbReference>
<dbReference type="PROSITE" id="PS51898">
    <property type="entry name" value="TYR_RECOMBINASE"/>
    <property type="match status" value="1"/>
</dbReference>
<dbReference type="RefSeq" id="WP_010708067.1">
    <property type="nucleotide sequence ID" value="NC_004668.1"/>
</dbReference>
<evidence type="ECO:0000256" key="3">
    <source>
        <dbReference type="ARBA" id="ARBA00023125"/>
    </source>
</evidence>
<dbReference type="PANTHER" id="PTHR30349:SF64">
    <property type="entry name" value="PROPHAGE INTEGRASE INTD-RELATED"/>
    <property type="match status" value="1"/>
</dbReference>
<keyword evidence="7" id="KW-1185">Reference proteome</keyword>
<keyword evidence="3" id="KW-0238">DNA-binding</keyword>
<feature type="domain" description="Tyr recombinase" evidence="5">
    <location>
        <begin position="168"/>
        <end position="369"/>
    </location>
</feature>
<evidence type="ECO:0000256" key="2">
    <source>
        <dbReference type="ARBA" id="ARBA00022908"/>
    </source>
</evidence>
<evidence type="ECO:0000313" key="6">
    <source>
        <dbReference type="EMBL" id="AAO82259.1"/>
    </source>
</evidence>
<dbReference type="Proteomes" id="UP000001415">
    <property type="component" value="Chromosome"/>
</dbReference>
<dbReference type="eggNOG" id="COG0582">
    <property type="taxonomic scope" value="Bacteria"/>
</dbReference>
<evidence type="ECO:0000259" key="5">
    <source>
        <dbReference type="PROSITE" id="PS51898"/>
    </source>
</evidence>
<accession>Q831G3</accession>
<protein>
    <submittedName>
        <fullName evidence="6">Site-specific recombinase, phage integrase family</fullName>
    </submittedName>
</protein>
<dbReference type="InterPro" id="IPR050090">
    <property type="entry name" value="Tyrosine_recombinase_XerCD"/>
</dbReference>
<evidence type="ECO:0000256" key="1">
    <source>
        <dbReference type="ARBA" id="ARBA00008857"/>
    </source>
</evidence>
<dbReference type="InterPro" id="IPR010998">
    <property type="entry name" value="Integrase_recombinase_N"/>
</dbReference>
<organism evidence="6 7">
    <name type="scientific">Enterococcus faecalis (strain ATCC 700802 / V583)</name>
    <dbReference type="NCBI Taxonomy" id="226185"/>
    <lineage>
        <taxon>Bacteria</taxon>
        <taxon>Bacillati</taxon>
        <taxon>Bacillota</taxon>
        <taxon>Bacilli</taxon>
        <taxon>Lactobacillales</taxon>
        <taxon>Enterococcaceae</taxon>
        <taxon>Enterococcus</taxon>
    </lineage>
</organism>
<dbReference type="GO" id="GO:0006310">
    <property type="term" value="P:DNA recombination"/>
    <property type="evidence" value="ECO:0007669"/>
    <property type="project" value="UniProtKB-KW"/>
</dbReference>
<dbReference type="HOGENOM" id="CLU_027562_17_0_9"/>
<sequence>MITKKENGYFVDVSLGIDPISGKQRRKRLTVSTKKEAQQIESKYLRLYHENKLTTNSDLTLKDIYEVYEEKYTQNLKPSYKQTQERIFKNYIEPYFKNTQIKLIKKQQIYDFQQFLLTSKPKRKETLSNKTINMIIIHLQKLFNVAMKEGLSYENPCNQIDKLKVQKKEIDFWTLDEFTTFISHIDKNKPFLKVFYQFAFFTGMRAGEMIALTWSDIDFYNQTVRINKSAKLINGNYVTTTPKTESSNRYITINSKITAMLKKWQEIQPKLLIDNFQNIDSDKLLVFQYSEKHPSSDYYSKQIKKIIVKNNLNLKPIRLHDFRHSHVALLIHNNEKNTTIKERLGHSSITTTIDTYGHLYPNSQKSMSDKFDNYDIFEL</sequence>
<evidence type="ECO:0000313" key="7">
    <source>
        <dbReference type="Proteomes" id="UP000001415"/>
    </source>
</evidence>
<dbReference type="EMBL" id="AE016830">
    <property type="protein sequence ID" value="AAO82259.1"/>
    <property type="molecule type" value="Genomic_DNA"/>
</dbReference>
<gene>
    <name evidence="6" type="ordered locus">EF_2546</name>
</gene>
<dbReference type="InterPro" id="IPR013762">
    <property type="entry name" value="Integrase-like_cat_sf"/>
</dbReference>
<dbReference type="CDD" id="cd01189">
    <property type="entry name" value="INT_ICEBs1_C_like"/>
    <property type="match status" value="1"/>
</dbReference>
<dbReference type="KEGG" id="efa:EF2546"/>
<dbReference type="InterPro" id="IPR002104">
    <property type="entry name" value="Integrase_catalytic"/>
</dbReference>